<feature type="domain" description="Metallo-beta-lactamase" evidence="1">
    <location>
        <begin position="81"/>
        <end position="237"/>
    </location>
</feature>
<gene>
    <name evidence="2" type="ORF">QTN47_03675</name>
</gene>
<keyword evidence="3" id="KW-1185">Reference proteome</keyword>
<dbReference type="EMBL" id="JAULBC010000001">
    <property type="protein sequence ID" value="MEX6686577.1"/>
    <property type="molecule type" value="Genomic_DNA"/>
</dbReference>
<dbReference type="PANTHER" id="PTHR36839">
    <property type="entry name" value="METALLO-BETA-LACTAMASE FAMILY PROTEIN (AFU_ORTHOLOGUE AFUA_5G12770)"/>
    <property type="match status" value="1"/>
</dbReference>
<dbReference type="Proteomes" id="UP001560573">
    <property type="component" value="Unassembled WGS sequence"/>
</dbReference>
<organism evidence="2 3">
    <name type="scientific">Danxiaibacter flavus</name>
    <dbReference type="NCBI Taxonomy" id="3049108"/>
    <lineage>
        <taxon>Bacteria</taxon>
        <taxon>Pseudomonadati</taxon>
        <taxon>Bacteroidota</taxon>
        <taxon>Chitinophagia</taxon>
        <taxon>Chitinophagales</taxon>
        <taxon>Chitinophagaceae</taxon>
        <taxon>Danxiaibacter</taxon>
    </lineage>
</organism>
<dbReference type="SUPFAM" id="SSF56281">
    <property type="entry name" value="Metallo-hydrolase/oxidoreductase"/>
    <property type="match status" value="1"/>
</dbReference>
<dbReference type="Gene3D" id="3.60.15.10">
    <property type="entry name" value="Ribonuclease Z/Hydroxyacylglutathione hydrolase-like"/>
    <property type="match status" value="1"/>
</dbReference>
<sequence>MSLIITDSHVTNICATCGTRYTKEKTPVDSCLICNDERQYVGDEGQAWTSYDAIARNRGIRFSQLQKNLYDLRLFPNFAIGQKAHFVVSPGGNVLWDCLPFVDEQTVSFIESKGGLKAITISHPHYYSLMVEWARIFNCQIYLHENDSQWIMEQDDSIETFDGKEKLLWDDIKIIHVGGHYAGSTVLLLPHHGSDGTLLTGDSIYVCRDRKQLSFMYSYPNMLPLREKDILYINEQVKDLPFDEIHGAFEWMNIPTDAKEKFDYSVKRYLKIFE</sequence>
<proteinExistence type="predicted"/>
<name>A0ABV3Z9N6_9BACT</name>
<dbReference type="RefSeq" id="WP_369327974.1">
    <property type="nucleotide sequence ID" value="NZ_JAULBC010000001.1"/>
</dbReference>
<evidence type="ECO:0000313" key="2">
    <source>
        <dbReference type="EMBL" id="MEX6686577.1"/>
    </source>
</evidence>
<reference evidence="2 3" key="1">
    <citation type="submission" date="2023-07" db="EMBL/GenBank/DDBJ databases">
        <authorList>
            <person name="Lian W.-H."/>
        </authorList>
    </citation>
    <scope>NUCLEOTIDE SEQUENCE [LARGE SCALE GENOMIC DNA]</scope>
    <source>
        <strain evidence="2 3">SYSU DXS3180</strain>
    </source>
</reference>
<dbReference type="InterPro" id="IPR001279">
    <property type="entry name" value="Metallo-B-lactamas"/>
</dbReference>
<evidence type="ECO:0000259" key="1">
    <source>
        <dbReference type="SMART" id="SM00849"/>
    </source>
</evidence>
<comment type="caution">
    <text evidence="2">The sequence shown here is derived from an EMBL/GenBank/DDBJ whole genome shotgun (WGS) entry which is preliminary data.</text>
</comment>
<accession>A0ABV3Z9N6</accession>
<protein>
    <submittedName>
        <fullName evidence="2">MBL fold metallo-hydrolase</fullName>
    </submittedName>
</protein>
<dbReference type="SMART" id="SM00849">
    <property type="entry name" value="Lactamase_B"/>
    <property type="match status" value="1"/>
</dbReference>
<dbReference type="PANTHER" id="PTHR36839:SF1">
    <property type="entry name" value="METALLO-BETA-LACTAMASE FAMILY PROTEIN (AFU_ORTHOLOGUE AFUA_5G12770)"/>
    <property type="match status" value="1"/>
</dbReference>
<dbReference type="InterPro" id="IPR036866">
    <property type="entry name" value="RibonucZ/Hydroxyglut_hydro"/>
</dbReference>
<evidence type="ECO:0000313" key="3">
    <source>
        <dbReference type="Proteomes" id="UP001560573"/>
    </source>
</evidence>